<feature type="transmembrane region" description="Helical" evidence="1">
    <location>
        <begin position="100"/>
        <end position="117"/>
    </location>
</feature>
<keyword evidence="3" id="KW-1185">Reference proteome</keyword>
<name>A0ABW6A5B1_9BACT</name>
<feature type="transmembrane region" description="Helical" evidence="1">
    <location>
        <begin position="60"/>
        <end position="79"/>
    </location>
</feature>
<feature type="transmembrane region" description="Helical" evidence="1">
    <location>
        <begin position="123"/>
        <end position="143"/>
    </location>
</feature>
<reference evidence="3" key="1">
    <citation type="journal article" date="2019" name="Int. J. Syst. Evol. Microbiol.">
        <title>The Global Catalogue of Microorganisms (GCM) 10K type strain sequencing project: providing services to taxonomists for standard genome sequencing and annotation.</title>
        <authorList>
            <consortium name="The Broad Institute Genomics Platform"/>
            <consortium name="The Broad Institute Genome Sequencing Center for Infectious Disease"/>
            <person name="Wu L."/>
            <person name="Ma J."/>
        </authorList>
    </citation>
    <scope>NUCLEOTIDE SEQUENCE [LARGE SCALE GENOMIC DNA]</scope>
    <source>
        <strain evidence="3">KCTC 23299</strain>
    </source>
</reference>
<accession>A0ABW6A5B1</accession>
<feature type="transmembrane region" description="Helical" evidence="1">
    <location>
        <begin position="34"/>
        <end position="54"/>
    </location>
</feature>
<keyword evidence="1" id="KW-0472">Membrane</keyword>
<keyword evidence="1" id="KW-0812">Transmembrane</keyword>
<proteinExistence type="predicted"/>
<protein>
    <submittedName>
        <fullName evidence="2">Uncharacterized protein</fullName>
    </submittedName>
</protein>
<dbReference type="RefSeq" id="WP_386098401.1">
    <property type="nucleotide sequence ID" value="NZ_JBHUOZ010000003.1"/>
</dbReference>
<evidence type="ECO:0000313" key="3">
    <source>
        <dbReference type="Proteomes" id="UP001597511"/>
    </source>
</evidence>
<feature type="transmembrane region" description="Helical" evidence="1">
    <location>
        <begin position="150"/>
        <end position="166"/>
    </location>
</feature>
<evidence type="ECO:0000313" key="2">
    <source>
        <dbReference type="EMBL" id="MFD2920304.1"/>
    </source>
</evidence>
<evidence type="ECO:0000256" key="1">
    <source>
        <dbReference type="SAM" id="Phobius"/>
    </source>
</evidence>
<sequence>MKPEQGMTEQESFSIIQKMISAAKQEQKDNGMGWIIWGWMLFTVSILTLFNLEYKWFETFVFWNIFGICSILLLVGSVIRKYYGKKKNEVQTYYNDLFKLLNIGFFICLSFIIIAINKGIGIIYGYALLVNLYAFWMLIYGAAGNFKPSIIAAFLTWILAFANLFVHSFDMVMYIQAAAALIGYIIPGHLANRAYKQQQ</sequence>
<comment type="caution">
    <text evidence="2">The sequence shown here is derived from an EMBL/GenBank/DDBJ whole genome shotgun (WGS) entry which is preliminary data.</text>
</comment>
<organism evidence="2 3">
    <name type="scientific">Terrimonas rubra</name>
    <dbReference type="NCBI Taxonomy" id="1035890"/>
    <lineage>
        <taxon>Bacteria</taxon>
        <taxon>Pseudomonadati</taxon>
        <taxon>Bacteroidota</taxon>
        <taxon>Chitinophagia</taxon>
        <taxon>Chitinophagales</taxon>
        <taxon>Chitinophagaceae</taxon>
        <taxon>Terrimonas</taxon>
    </lineage>
</organism>
<feature type="transmembrane region" description="Helical" evidence="1">
    <location>
        <begin position="172"/>
        <end position="191"/>
    </location>
</feature>
<dbReference type="Proteomes" id="UP001597511">
    <property type="component" value="Unassembled WGS sequence"/>
</dbReference>
<keyword evidence="1" id="KW-1133">Transmembrane helix</keyword>
<gene>
    <name evidence="2" type="ORF">ACFS6H_11320</name>
</gene>
<dbReference type="EMBL" id="JBHUOZ010000003">
    <property type="protein sequence ID" value="MFD2920304.1"/>
    <property type="molecule type" value="Genomic_DNA"/>
</dbReference>